<dbReference type="EMBL" id="JACICE010000002">
    <property type="protein sequence ID" value="MBB3775391.1"/>
    <property type="molecule type" value="Genomic_DNA"/>
</dbReference>
<dbReference type="Gene3D" id="2.30.320.10">
    <property type="entry name" value="YwqG-like"/>
    <property type="match status" value="1"/>
</dbReference>
<reference evidence="1 2" key="1">
    <citation type="submission" date="2020-08" db="EMBL/GenBank/DDBJ databases">
        <title>Genomic Encyclopedia of Type Strains, Phase IV (KMG-IV): sequencing the most valuable type-strain genomes for metagenomic binning, comparative biology and taxonomic classification.</title>
        <authorList>
            <person name="Goeker M."/>
        </authorList>
    </citation>
    <scope>NUCLEOTIDE SEQUENCE [LARGE SCALE GENOMIC DNA]</scope>
    <source>
        <strain evidence="1 2">DSM 8510</strain>
    </source>
</reference>
<keyword evidence="2" id="KW-1185">Reference proteome</keyword>
<evidence type="ECO:0000313" key="1">
    <source>
        <dbReference type="EMBL" id="MBB3775391.1"/>
    </source>
</evidence>
<dbReference type="Proteomes" id="UP000548685">
    <property type="component" value="Unassembled WGS sequence"/>
</dbReference>
<dbReference type="Pfam" id="PF09234">
    <property type="entry name" value="DUF1963"/>
    <property type="match status" value="1"/>
</dbReference>
<dbReference type="SUPFAM" id="SSF53271">
    <property type="entry name" value="PRTase-like"/>
    <property type="match status" value="1"/>
</dbReference>
<dbReference type="InterPro" id="IPR029057">
    <property type="entry name" value="PRTase-like"/>
</dbReference>
<evidence type="ECO:0008006" key="3">
    <source>
        <dbReference type="Google" id="ProtNLM"/>
    </source>
</evidence>
<name>A0ABR6HY19_9SPHN</name>
<evidence type="ECO:0000313" key="2">
    <source>
        <dbReference type="Proteomes" id="UP000548685"/>
    </source>
</evidence>
<organism evidence="1 2">
    <name type="scientific">Erythrobacter ramosus</name>
    <dbReference type="NCBI Taxonomy" id="35811"/>
    <lineage>
        <taxon>Bacteria</taxon>
        <taxon>Pseudomonadati</taxon>
        <taxon>Pseudomonadota</taxon>
        <taxon>Alphaproteobacteria</taxon>
        <taxon>Sphingomonadales</taxon>
        <taxon>Erythrobacteraceae</taxon>
        <taxon>Erythrobacter/Porphyrobacter group</taxon>
        <taxon>Erythrobacter</taxon>
    </lineage>
</organism>
<protein>
    <recommendedName>
        <fullName evidence="3">DUF1963 domain-containing protein</fullName>
    </recommendedName>
</protein>
<dbReference type="InterPro" id="IPR015315">
    <property type="entry name" value="DUF1963"/>
</dbReference>
<dbReference type="InterPro" id="IPR000836">
    <property type="entry name" value="PRTase_dom"/>
</dbReference>
<sequence>MMAADIQASYGDQQLMVVSPDVGGVVRARALAKRLDNAPLDIVDSLDRVLPWEVLDTYVSPPASADGFDPDMVANLEPRLRNLECDKPHKLGGQIDTVYGDPLKKGHILLFQLASDAATGWICGALGLIYVSINAADMEAGNFDRVRAWREA</sequence>
<gene>
    <name evidence="1" type="ORF">FHS52_001360</name>
</gene>
<proteinExistence type="predicted"/>
<dbReference type="InterPro" id="IPR035948">
    <property type="entry name" value="YwqG-like_sf"/>
</dbReference>
<dbReference type="SUPFAM" id="SSF103032">
    <property type="entry name" value="Hypothetical protein YwqG"/>
    <property type="match status" value="1"/>
</dbReference>
<dbReference type="CDD" id="cd06223">
    <property type="entry name" value="PRTases_typeI"/>
    <property type="match status" value="1"/>
</dbReference>
<accession>A0ABR6HY19</accession>
<comment type="caution">
    <text evidence="1">The sequence shown here is derived from an EMBL/GenBank/DDBJ whole genome shotgun (WGS) entry which is preliminary data.</text>
</comment>